<feature type="chain" id="PRO_5039298207" evidence="4">
    <location>
        <begin position="24"/>
        <end position="537"/>
    </location>
</feature>
<sequence>MKKRLFSLFLVSAMVIGSLTACGGGKEETKAAETTATETTAAADTVTGDKILRVASEDPQVPLDMQLNTYSIIMKITDNVTESLLYTNPEGEVVPQLLAEMPTLSEDKLTYSFTLKEGVKFHNGAPLTSNDVKYSLERLVKKLKMGSLLEKVVGYQDLFDGKSDELSGVVVVDDLHFEIHMSEVYTPLTSVLSTPYCAIYPAEACEAAGDNWGMTELYGTGPFKLVSYQTGVGVELARNDDYYGDVAKLDGIKYTFIDDTNTGVMEYEKGNIDVVYMDSATYPTYAEKLKDELYGFNPVGGYYLAFNVNTIPELEVRQALTYAVDRTALCESVLFGTASPNSNFLQEGLIGARDDMEQFEYNPEKAKELLADAGYADGYDLRITVNTKYPTSVTIGTAIQAQMKEAGINVEVEQVDSAAWTDMKKSGGIDCSIGNWYVDYNDPDSMLYPVSDGRVDLNSIFWHNDEFKQLMIDGVQTDDNAERQKIYARADEILTHEDYAVAMLYNETIYYLKKPYVKDFEVTFTYRTMFGNTDIEQ</sequence>
<evidence type="ECO:0000259" key="5">
    <source>
        <dbReference type="Pfam" id="PF00496"/>
    </source>
</evidence>
<evidence type="ECO:0000256" key="3">
    <source>
        <dbReference type="ARBA" id="ARBA00022729"/>
    </source>
</evidence>
<comment type="similarity">
    <text evidence="2">Belongs to the bacterial solute-binding protein 5 family.</text>
</comment>
<protein>
    <submittedName>
        <fullName evidence="6">Peptide/nickel transport system substrate-binding protein</fullName>
    </submittedName>
</protein>
<dbReference type="OrthoDB" id="9772924at2"/>
<dbReference type="PROSITE" id="PS01040">
    <property type="entry name" value="SBP_BACTERIAL_5"/>
    <property type="match status" value="1"/>
</dbReference>
<accession>A0A4R2LD61</accession>
<comment type="subcellular location">
    <subcellularLocation>
        <location evidence="1">Cell membrane</location>
        <topology evidence="1">Lipid-anchor</topology>
    </subcellularLocation>
</comment>
<dbReference type="CDD" id="cd00995">
    <property type="entry name" value="PBP2_NikA_DppA_OppA_like"/>
    <property type="match status" value="1"/>
</dbReference>
<proteinExistence type="inferred from homology"/>
<feature type="domain" description="Solute-binding protein family 5" evidence="5">
    <location>
        <begin position="92"/>
        <end position="452"/>
    </location>
</feature>
<feature type="signal peptide" evidence="4">
    <location>
        <begin position="1"/>
        <end position="23"/>
    </location>
</feature>
<dbReference type="Gene3D" id="3.90.76.10">
    <property type="entry name" value="Dipeptide-binding Protein, Domain 1"/>
    <property type="match status" value="1"/>
</dbReference>
<evidence type="ECO:0000313" key="6">
    <source>
        <dbReference type="EMBL" id="TCO85810.1"/>
    </source>
</evidence>
<dbReference type="PIRSF" id="PIRSF002741">
    <property type="entry name" value="MppA"/>
    <property type="match status" value="1"/>
</dbReference>
<dbReference type="GO" id="GO:0043190">
    <property type="term" value="C:ATP-binding cassette (ABC) transporter complex"/>
    <property type="evidence" value="ECO:0007669"/>
    <property type="project" value="InterPro"/>
</dbReference>
<dbReference type="Gene3D" id="3.10.105.10">
    <property type="entry name" value="Dipeptide-binding Protein, Domain 3"/>
    <property type="match status" value="1"/>
</dbReference>
<dbReference type="RefSeq" id="WP_132088632.1">
    <property type="nucleotide sequence ID" value="NZ_JANKAQ010000001.1"/>
</dbReference>
<dbReference type="SUPFAM" id="SSF53850">
    <property type="entry name" value="Periplasmic binding protein-like II"/>
    <property type="match status" value="1"/>
</dbReference>
<dbReference type="GO" id="GO:0042597">
    <property type="term" value="C:periplasmic space"/>
    <property type="evidence" value="ECO:0007669"/>
    <property type="project" value="UniProtKB-ARBA"/>
</dbReference>
<evidence type="ECO:0000256" key="1">
    <source>
        <dbReference type="ARBA" id="ARBA00004193"/>
    </source>
</evidence>
<dbReference type="PANTHER" id="PTHR30290:SF83">
    <property type="entry name" value="ABC TRANSPORTER SUBSTRATE-BINDING PROTEIN"/>
    <property type="match status" value="1"/>
</dbReference>
<dbReference type="InterPro" id="IPR039424">
    <property type="entry name" value="SBP_5"/>
</dbReference>
<evidence type="ECO:0000256" key="2">
    <source>
        <dbReference type="ARBA" id="ARBA00005695"/>
    </source>
</evidence>
<organism evidence="6 7">
    <name type="scientific">Frisingicoccus caecimuris</name>
    <dbReference type="NCBI Taxonomy" id="1796636"/>
    <lineage>
        <taxon>Bacteria</taxon>
        <taxon>Bacillati</taxon>
        <taxon>Bacillota</taxon>
        <taxon>Clostridia</taxon>
        <taxon>Lachnospirales</taxon>
        <taxon>Lachnospiraceae</taxon>
        <taxon>Frisingicoccus</taxon>
    </lineage>
</organism>
<dbReference type="InterPro" id="IPR030678">
    <property type="entry name" value="Peptide/Ni-bd"/>
</dbReference>
<gene>
    <name evidence="6" type="ORF">EV212_102125</name>
</gene>
<evidence type="ECO:0000256" key="4">
    <source>
        <dbReference type="SAM" id="SignalP"/>
    </source>
</evidence>
<comment type="caution">
    <text evidence="6">The sequence shown here is derived from an EMBL/GenBank/DDBJ whole genome shotgun (WGS) entry which is preliminary data.</text>
</comment>
<keyword evidence="7" id="KW-1185">Reference proteome</keyword>
<dbReference type="InterPro" id="IPR023765">
    <property type="entry name" value="SBP_5_CS"/>
</dbReference>
<reference evidence="6 7" key="1">
    <citation type="submission" date="2019-03" db="EMBL/GenBank/DDBJ databases">
        <title>Genomic Encyclopedia of Type Strains, Phase IV (KMG-IV): sequencing the most valuable type-strain genomes for metagenomic binning, comparative biology and taxonomic classification.</title>
        <authorList>
            <person name="Goeker M."/>
        </authorList>
    </citation>
    <scope>NUCLEOTIDE SEQUENCE [LARGE SCALE GENOMIC DNA]</scope>
    <source>
        <strain evidence="6 7">DSM 28559</strain>
    </source>
</reference>
<dbReference type="PANTHER" id="PTHR30290">
    <property type="entry name" value="PERIPLASMIC BINDING COMPONENT OF ABC TRANSPORTER"/>
    <property type="match status" value="1"/>
</dbReference>
<evidence type="ECO:0000313" key="7">
    <source>
        <dbReference type="Proteomes" id="UP000295711"/>
    </source>
</evidence>
<dbReference type="InterPro" id="IPR000914">
    <property type="entry name" value="SBP_5_dom"/>
</dbReference>
<name>A0A4R2LD61_9FIRM</name>
<keyword evidence="3 4" id="KW-0732">Signal</keyword>
<dbReference type="Pfam" id="PF00496">
    <property type="entry name" value="SBP_bac_5"/>
    <property type="match status" value="1"/>
</dbReference>
<dbReference type="EMBL" id="SLXA01000002">
    <property type="protein sequence ID" value="TCO85810.1"/>
    <property type="molecule type" value="Genomic_DNA"/>
</dbReference>
<dbReference type="PROSITE" id="PS51257">
    <property type="entry name" value="PROKAR_LIPOPROTEIN"/>
    <property type="match status" value="1"/>
</dbReference>
<dbReference type="AlphaFoldDB" id="A0A4R2LD61"/>
<dbReference type="Proteomes" id="UP000295711">
    <property type="component" value="Unassembled WGS sequence"/>
</dbReference>
<dbReference type="GO" id="GO:0015833">
    <property type="term" value="P:peptide transport"/>
    <property type="evidence" value="ECO:0007669"/>
    <property type="project" value="TreeGrafter"/>
</dbReference>
<dbReference type="Gene3D" id="3.40.190.10">
    <property type="entry name" value="Periplasmic binding protein-like II"/>
    <property type="match status" value="1"/>
</dbReference>
<dbReference type="GO" id="GO:1904680">
    <property type="term" value="F:peptide transmembrane transporter activity"/>
    <property type="evidence" value="ECO:0007669"/>
    <property type="project" value="TreeGrafter"/>
</dbReference>